<evidence type="ECO:0000256" key="5">
    <source>
        <dbReference type="ARBA" id="ARBA00022989"/>
    </source>
</evidence>
<feature type="transmembrane region" description="Helical" evidence="7">
    <location>
        <begin position="64"/>
        <end position="83"/>
    </location>
</feature>
<dbReference type="EMBL" id="MJLX01000035">
    <property type="protein sequence ID" value="RLM22227.1"/>
    <property type="molecule type" value="Genomic_DNA"/>
</dbReference>
<evidence type="ECO:0000256" key="6">
    <source>
        <dbReference type="ARBA" id="ARBA00023136"/>
    </source>
</evidence>
<dbReference type="GeneID" id="70905487"/>
<keyword evidence="2" id="KW-1003">Cell membrane</keyword>
<dbReference type="OrthoDB" id="9812084at2"/>
<dbReference type="GO" id="GO:0005886">
    <property type="term" value="C:plasma membrane"/>
    <property type="evidence" value="ECO:0007669"/>
    <property type="project" value="UniProtKB-SubCell"/>
</dbReference>
<gene>
    <name evidence="9" type="ORF">BIY26_13345</name>
    <name evidence="8" type="ORF">BN1221_02812c</name>
</gene>
<dbReference type="AlphaFoldDB" id="A0A0G4JWN7"/>
<dbReference type="InterPro" id="IPR001123">
    <property type="entry name" value="LeuE-type"/>
</dbReference>
<dbReference type="KEGG" id="bgj:AWC36_01705"/>
<dbReference type="Proteomes" id="UP000285972">
    <property type="component" value="Unassembled WGS sequence"/>
</dbReference>
<dbReference type="RefSeq" id="WP_048637807.1">
    <property type="nucleotide sequence ID" value="NZ_CGIG01000001.1"/>
</dbReference>
<keyword evidence="6 7" id="KW-0472">Membrane</keyword>
<accession>A0A0G4JWN7</accession>
<sequence>MLDPSFLSYVTVMSITPGPNNLLLATSGVNFGIRRTLPMLLGIMFGCAVQTALMGVALELLLSWMSAVRVPLTVLGCGYLLWLSWKIMRASAPELRAKSQPMTLLQGALFQAVNPKAWLMASNVALLYTASSGILTIMFAFMALNLPCILVWAAFGDLIGKHLQAPWKLRLFNGIMALSLVITALWMLLEAVGIPA</sequence>
<evidence type="ECO:0000313" key="8">
    <source>
        <dbReference type="EMBL" id="CPR17726.1"/>
    </source>
</evidence>
<dbReference type="GO" id="GO:0015171">
    <property type="term" value="F:amino acid transmembrane transporter activity"/>
    <property type="evidence" value="ECO:0007669"/>
    <property type="project" value="TreeGrafter"/>
</dbReference>
<feature type="transmembrane region" description="Helical" evidence="7">
    <location>
        <begin position="37"/>
        <end position="58"/>
    </location>
</feature>
<feature type="transmembrane region" description="Helical" evidence="7">
    <location>
        <begin position="6"/>
        <end position="25"/>
    </location>
</feature>
<evidence type="ECO:0000256" key="4">
    <source>
        <dbReference type="ARBA" id="ARBA00022970"/>
    </source>
</evidence>
<evidence type="ECO:0000256" key="1">
    <source>
        <dbReference type="ARBA" id="ARBA00004651"/>
    </source>
</evidence>
<reference evidence="10" key="2">
    <citation type="submission" date="2015-01" db="EMBL/GenBank/DDBJ databases">
        <authorList>
            <person name="Paterson Steve"/>
        </authorList>
    </citation>
    <scope>NUCLEOTIDE SEQUENCE [LARGE SCALE GENOMIC DNA]</scope>
    <source>
        <strain evidence="10">OBR1</strain>
    </source>
</reference>
<proteinExistence type="predicted"/>
<dbReference type="GO" id="GO:0033228">
    <property type="term" value="P:cysteine export across plasma membrane"/>
    <property type="evidence" value="ECO:0007669"/>
    <property type="project" value="TreeGrafter"/>
</dbReference>
<evidence type="ECO:0000256" key="7">
    <source>
        <dbReference type="SAM" id="Phobius"/>
    </source>
</evidence>
<keyword evidence="3 7" id="KW-0812">Transmembrane</keyword>
<reference evidence="9 11" key="3">
    <citation type="submission" date="2016-09" db="EMBL/GenBank/DDBJ databases">
        <authorList>
            <person name="Doonan J."/>
            <person name="Pachebat J.A."/>
            <person name="Golyshin P.N."/>
            <person name="Denman S."/>
            <person name="Mcdonald J.E."/>
        </authorList>
    </citation>
    <scope>NUCLEOTIDE SEQUENCE [LARGE SCALE GENOMIC DNA]</scope>
    <source>
        <strain evidence="9 11">FRB141</strain>
    </source>
</reference>
<evidence type="ECO:0000313" key="11">
    <source>
        <dbReference type="Proteomes" id="UP000285972"/>
    </source>
</evidence>
<keyword evidence="4" id="KW-0813">Transport</keyword>
<keyword evidence="10" id="KW-1185">Reference proteome</keyword>
<dbReference type="PANTHER" id="PTHR30086">
    <property type="entry name" value="ARGININE EXPORTER PROTEIN ARGO"/>
    <property type="match status" value="1"/>
</dbReference>
<keyword evidence="4" id="KW-0029">Amino-acid transport</keyword>
<evidence type="ECO:0000313" key="9">
    <source>
        <dbReference type="EMBL" id="RLM22227.1"/>
    </source>
</evidence>
<organism evidence="8 10">
    <name type="scientific">Brenneria goodwinii</name>
    <dbReference type="NCBI Taxonomy" id="1109412"/>
    <lineage>
        <taxon>Bacteria</taxon>
        <taxon>Pseudomonadati</taxon>
        <taxon>Pseudomonadota</taxon>
        <taxon>Gammaproteobacteria</taxon>
        <taxon>Enterobacterales</taxon>
        <taxon>Pectobacteriaceae</taxon>
        <taxon>Brenneria</taxon>
    </lineage>
</organism>
<name>A0A0G4JWN7_9GAMM</name>
<evidence type="ECO:0000256" key="3">
    <source>
        <dbReference type="ARBA" id="ARBA00022692"/>
    </source>
</evidence>
<reference evidence="8" key="1">
    <citation type="submission" date="2015-01" db="EMBL/GenBank/DDBJ databases">
        <authorList>
            <person name="Xiang T."/>
            <person name="Song Y."/>
            <person name="Huang L."/>
            <person name="Wang B."/>
            <person name="Wu P."/>
        </authorList>
    </citation>
    <scope>NUCLEOTIDE SEQUENCE [LARGE SCALE GENOMIC DNA]</scope>
    <source>
        <strain evidence="8">OBR1</strain>
    </source>
</reference>
<evidence type="ECO:0000256" key="2">
    <source>
        <dbReference type="ARBA" id="ARBA00022475"/>
    </source>
</evidence>
<keyword evidence="5 7" id="KW-1133">Transmembrane helix</keyword>
<dbReference type="Pfam" id="PF01810">
    <property type="entry name" value="LysE"/>
    <property type="match status" value="1"/>
</dbReference>
<protein>
    <submittedName>
        <fullName evidence="8">Transporter, LysE family</fullName>
    </submittedName>
</protein>
<feature type="transmembrane region" description="Helical" evidence="7">
    <location>
        <begin position="134"/>
        <end position="159"/>
    </location>
</feature>
<dbReference type="EMBL" id="CGIG01000001">
    <property type="protein sequence ID" value="CPR17726.1"/>
    <property type="molecule type" value="Genomic_DNA"/>
</dbReference>
<evidence type="ECO:0000313" key="10">
    <source>
        <dbReference type="Proteomes" id="UP000044377"/>
    </source>
</evidence>
<dbReference type="Proteomes" id="UP000044377">
    <property type="component" value="Unassembled WGS sequence"/>
</dbReference>
<feature type="transmembrane region" description="Helical" evidence="7">
    <location>
        <begin position="171"/>
        <end position="189"/>
    </location>
</feature>
<dbReference type="PANTHER" id="PTHR30086:SF20">
    <property type="entry name" value="ARGININE EXPORTER PROTEIN ARGO-RELATED"/>
    <property type="match status" value="1"/>
</dbReference>
<comment type="subcellular location">
    <subcellularLocation>
        <location evidence="1">Cell membrane</location>
        <topology evidence="1">Multi-pass membrane protein</topology>
    </subcellularLocation>
</comment>